<sequence>MIPFLKASALTFTFLCLTFEVAAQSIPEQFNEIAKSPRTIFYSNALPLNEEGGHLQGVQFHPSGDDSFVLSGSSSTYAYYLVVIGNQVIQVVELGQKPMKHAGGIQLADGYLAVGIEDNSAKDKSEVHIYQIDGSEIQEKPNWVIYRKGEVMRATAGSVGIVREQNELLVAVGDWDSKNLDFYHIDLKAPGSSLITPFATVETKRLPRADWIDDSWHSYQNINLIRDDDGKLYLVGMGVDEKEQNVADLYEVVMNDDGCVLKKVSSRTFQSDPAVSFRAGAGIQKAEDGKLRVISCGNHIGKGAILQIWE</sequence>
<evidence type="ECO:0000256" key="1">
    <source>
        <dbReference type="SAM" id="SignalP"/>
    </source>
</evidence>
<gene>
    <name evidence="2" type="ORF">GCM10009119_05830</name>
</gene>
<feature type="chain" id="PRO_5045273797" evidence="1">
    <location>
        <begin position="23"/>
        <end position="310"/>
    </location>
</feature>
<keyword evidence="1" id="KW-0732">Signal</keyword>
<comment type="caution">
    <text evidence="2">The sequence shown here is derived from an EMBL/GenBank/DDBJ whole genome shotgun (WGS) entry which is preliminary data.</text>
</comment>
<dbReference type="RefSeq" id="WP_343848307.1">
    <property type="nucleotide sequence ID" value="NZ_BAAAFI010000002.1"/>
</dbReference>
<dbReference type="SUPFAM" id="SSF82171">
    <property type="entry name" value="DPP6 N-terminal domain-like"/>
    <property type="match status" value="1"/>
</dbReference>
<organism evidence="2 3">
    <name type="scientific">Algoriphagus jejuensis</name>
    <dbReference type="NCBI Taxonomy" id="419934"/>
    <lineage>
        <taxon>Bacteria</taxon>
        <taxon>Pseudomonadati</taxon>
        <taxon>Bacteroidota</taxon>
        <taxon>Cytophagia</taxon>
        <taxon>Cytophagales</taxon>
        <taxon>Cyclobacteriaceae</taxon>
        <taxon>Algoriphagus</taxon>
    </lineage>
</organism>
<accession>A0ABP3Y807</accession>
<proteinExistence type="predicted"/>
<evidence type="ECO:0000313" key="3">
    <source>
        <dbReference type="Proteomes" id="UP001500469"/>
    </source>
</evidence>
<dbReference type="EMBL" id="BAAAFI010000002">
    <property type="protein sequence ID" value="GAA0877615.1"/>
    <property type="molecule type" value="Genomic_DNA"/>
</dbReference>
<reference evidence="3" key="1">
    <citation type="journal article" date="2019" name="Int. J. Syst. Evol. Microbiol.">
        <title>The Global Catalogue of Microorganisms (GCM) 10K type strain sequencing project: providing services to taxonomists for standard genome sequencing and annotation.</title>
        <authorList>
            <consortium name="The Broad Institute Genomics Platform"/>
            <consortium name="The Broad Institute Genome Sequencing Center for Infectious Disease"/>
            <person name="Wu L."/>
            <person name="Ma J."/>
        </authorList>
    </citation>
    <scope>NUCLEOTIDE SEQUENCE [LARGE SCALE GENOMIC DNA]</scope>
    <source>
        <strain evidence="3">JCM 16112</strain>
    </source>
</reference>
<keyword evidence="3" id="KW-1185">Reference proteome</keyword>
<protein>
    <submittedName>
        <fullName evidence="2">Uncharacterized protein</fullName>
    </submittedName>
</protein>
<name>A0ABP3Y807_9BACT</name>
<feature type="signal peptide" evidence="1">
    <location>
        <begin position="1"/>
        <end position="22"/>
    </location>
</feature>
<evidence type="ECO:0000313" key="2">
    <source>
        <dbReference type="EMBL" id="GAA0877615.1"/>
    </source>
</evidence>
<dbReference type="Proteomes" id="UP001500469">
    <property type="component" value="Unassembled WGS sequence"/>
</dbReference>